<feature type="domain" description="DUF11" evidence="3">
    <location>
        <begin position="1474"/>
        <end position="1579"/>
    </location>
</feature>
<dbReference type="PANTHER" id="PTHR34819">
    <property type="entry name" value="LARGE CYSTEINE-RICH PERIPLASMIC PROTEIN OMCB"/>
    <property type="match status" value="1"/>
</dbReference>
<protein>
    <submittedName>
        <fullName evidence="6">Conserved repeat domain-containing protein</fullName>
    </submittedName>
</protein>
<gene>
    <name evidence="6" type="ORF">SAMN02799615_00649</name>
</gene>
<evidence type="ECO:0000313" key="7">
    <source>
        <dbReference type="Proteomes" id="UP000199477"/>
    </source>
</evidence>
<dbReference type="InterPro" id="IPR047589">
    <property type="entry name" value="DUF11_rpt"/>
</dbReference>
<evidence type="ECO:0000256" key="2">
    <source>
        <dbReference type="SAM" id="SignalP"/>
    </source>
</evidence>
<sequence>MSALQDGYRGTGRRGKATLHRKIFALLALLLLGMVMPAVAQANECRMADPNSKGAHVDEICWLQLDGVTLNANGSTPLTFTLPDGSTMTFTVDVGNVGSSAGLKGVQAPTWTGSQFSGSTGYYTIYKPNTAALYTNTGSVANDTTVTLRDIHLFGPSGAESTNAFEMVIADGESTNSNEYLDFGVVSGGSTLNLVEWLGASTGNNLVYGAPGSAGVPGTPTSGCAGMIDCIRMVGKSGTANAAVFSTTRTGSPFTVMGQVHTNGSSLQGFAFGVRWGGVRLRKALPNGRLDGSDQFTYRVINVKGQEIINTSTTGAATGNYPYISGQATMPGNVITLKEEMAPGSKSTLDQYDRNIVCTNGNPASPTALPTGTFDPANPPKVDLQQLGDRVDCTLSNIPRIADLKLVKSAPATVQAGQPLVYTLAISNNGTHTATGATFTDTMPVGVTGVSAASVSCGSAANGAVCGALGVNVTGSDAAGYTVTGAIQSLPANGSVVVTINATAPVSLVGTLSNTATVKLATTDTTVGEPTGSTADNTSTATTTVQGTPALTVNKTATLNDANGNAKADVGETISYTITASNSGNLTLSGLTVSDPMAGGTALACAPTAIDPGKTANCGSFVYTVTQADVDAGVAVHNVATVTGTPPSGSPVSSTGSTDTPIGDVQIVARNDSYNVPNGATGGSTGNVVGNDQFGAVTGPAIGTTKGQVALTWGSISNPPASGGFTLNGDGTITVKPGTPAGTYKVPYTICDAVHPANCSTAEADVTVGAAAIAATPDSYTGIDGGVGQANAGNVLDSDTLNGAKATPSTVNLTVTTPASNPNVKLDPATGEVSVAPGTPAGTYSIGYQICEKLNPSNCATTTASVTVVAGRIAASNDNYTGINSSLGNANVGNVLDNDTLNGSGAAISTVTLSVTAPASNPNVKLDPATGEVSVAPGTPAGTYTIGYRICEKLNPGNCATATATATVVAGPITAGSDSYAGISGAGNPSVGNALDNDTLNGAKATPSTVNVTVTTPASNPNVKLDPATGNVSVAPGTPAGTYTIGYEICDKINPANCATATIDVIVAAGKIVATNDAYTGIDGGVGQANAGNVLDNDTLDGAKATPSTVNLTVTAPASNPNVKLDPATGQVSVAPGTPAGTYSIGYQICEKLNPSNCATATANVTVIAGKIVANGDSYTGIDGGTGNPAVGNVLDNDTLNGTKVTPSTVTMSVTTPPGNPNVKLDPATGEISVAPGTPAGTYTITYQICEKLNPANCATATASVTVAAGKIAATDDSYSGIDGGAGKPNAGNVLDNDTLDGAKATPTTVNLTVTTPAANPNVQLDPATGQVSVAPGTPAGTYSIGYQICEKLNPSNCKTATATVTVVSLPLQAVNDDYRTTPVNGATGGTPGKVLGNDTQGGTVIGDPGRVITTLVDNGGLKGVSIGPDGSVIVPAGTAQGTYTLSYRICDTLLRSNCSTASITLMVSDDALLHVSKQATPQTVKVGDVVRYTVTVQNPGKADVRQAVLADTPPVGFTLVADSLNVGSSGGRLAGSSPIRVEGIDVAAGKSVSVVYLLRVGPGASARGEYVNTAQMLLNGVRTSNVAQATVQRDADPLFEDSRAFGTVFDDRNGDGWQASATADGLRVQGGFAPGAYIAGSTTVDRGQGPQPEADASAPLLHGIALGSLRGRDTVAQPADLRRMVISQRLRSAQFTGDFALTSAAGTTVRLRSGGQSDTVLSGDAASGHSAEQLSVERKVTPEADGSVRVDYVIVNRGVDERGIPGVRIGTVEGNLIETDAYGRFHLEGIDVPNMARGRNFIMKVDPATLPPDSDFTTPNPQVKRITQGIPARFDFGVKLPEQELPIPQNTTTGGPPEHAATRGDQQTGGQP</sequence>
<reference evidence="7" key="1">
    <citation type="submission" date="2016-10" db="EMBL/GenBank/DDBJ databases">
        <authorList>
            <person name="Varghese N."/>
            <person name="Submissions S."/>
        </authorList>
    </citation>
    <scope>NUCLEOTIDE SEQUENCE [LARGE SCALE GENOMIC DNA]</scope>
    <source>
        <strain evidence="7">UNC178MFTsu3.1</strain>
    </source>
</reference>
<feature type="signal peptide" evidence="2">
    <location>
        <begin position="1"/>
        <end position="40"/>
    </location>
</feature>
<evidence type="ECO:0000256" key="1">
    <source>
        <dbReference type="SAM" id="MobiDB-lite"/>
    </source>
</evidence>
<dbReference type="Gene3D" id="2.60.40.740">
    <property type="match status" value="1"/>
</dbReference>
<dbReference type="InterPro" id="IPR055354">
    <property type="entry name" value="DUF7507"/>
</dbReference>
<feature type="domain" description="SpaA-like prealbumin fold" evidence="4">
    <location>
        <begin position="279"/>
        <end position="399"/>
    </location>
</feature>
<evidence type="ECO:0000313" key="6">
    <source>
        <dbReference type="EMBL" id="SFE28149.1"/>
    </source>
</evidence>
<feature type="region of interest" description="Disordered" evidence="1">
    <location>
        <begin position="1713"/>
        <end position="1739"/>
    </location>
</feature>
<feature type="chain" id="PRO_5011452740" evidence="2">
    <location>
        <begin position="41"/>
        <end position="1873"/>
    </location>
</feature>
<dbReference type="Pfam" id="PF24346">
    <property type="entry name" value="DUF7507"/>
    <property type="match status" value="1"/>
</dbReference>
<dbReference type="STRING" id="500610.SAMN02799615_00649"/>
<keyword evidence="2" id="KW-0732">Signal</keyword>
<feature type="domain" description="DUF11" evidence="3">
    <location>
        <begin position="403"/>
        <end position="527"/>
    </location>
</feature>
<organism evidence="6 7">
    <name type="scientific">Dyella marensis</name>
    <dbReference type="NCBI Taxonomy" id="500610"/>
    <lineage>
        <taxon>Bacteria</taxon>
        <taxon>Pseudomonadati</taxon>
        <taxon>Pseudomonadota</taxon>
        <taxon>Gammaproteobacteria</taxon>
        <taxon>Lysobacterales</taxon>
        <taxon>Rhodanobacteraceae</taxon>
        <taxon>Dyella</taxon>
    </lineage>
</organism>
<evidence type="ECO:0000259" key="3">
    <source>
        <dbReference type="Pfam" id="PF01345"/>
    </source>
</evidence>
<dbReference type="Pfam" id="PF01345">
    <property type="entry name" value="DUF11"/>
    <property type="match status" value="2"/>
</dbReference>
<dbReference type="InterPro" id="IPR001434">
    <property type="entry name" value="OmcB-like_DUF11"/>
</dbReference>
<dbReference type="InterPro" id="IPR051172">
    <property type="entry name" value="Chlamydia_OmcB"/>
</dbReference>
<feature type="region of interest" description="Disordered" evidence="1">
    <location>
        <begin position="1841"/>
        <end position="1873"/>
    </location>
</feature>
<dbReference type="EMBL" id="FONH01000002">
    <property type="protein sequence ID" value="SFE28149.1"/>
    <property type="molecule type" value="Genomic_DNA"/>
</dbReference>
<dbReference type="PANTHER" id="PTHR34819:SF3">
    <property type="entry name" value="CELL SURFACE PROTEIN"/>
    <property type="match status" value="1"/>
</dbReference>
<dbReference type="Proteomes" id="UP000199477">
    <property type="component" value="Unassembled WGS sequence"/>
</dbReference>
<proteinExistence type="predicted"/>
<feature type="domain" description="DUF7507" evidence="5">
    <location>
        <begin position="548"/>
        <end position="654"/>
    </location>
</feature>
<dbReference type="RefSeq" id="WP_143096439.1">
    <property type="nucleotide sequence ID" value="NZ_FONH01000002.1"/>
</dbReference>
<keyword evidence="7" id="KW-1185">Reference proteome</keyword>
<dbReference type="Pfam" id="PF20674">
    <property type="entry name" value="SpaA_3"/>
    <property type="match status" value="1"/>
</dbReference>
<evidence type="ECO:0000259" key="5">
    <source>
        <dbReference type="Pfam" id="PF24346"/>
    </source>
</evidence>
<dbReference type="InterPro" id="IPR048834">
    <property type="entry name" value="SpaA_pre-album"/>
</dbReference>
<accession>A0A1I1Z8Y5</accession>
<dbReference type="NCBIfam" id="TIGR01451">
    <property type="entry name" value="B_ant_repeat"/>
    <property type="match status" value="3"/>
</dbReference>
<evidence type="ECO:0000259" key="4">
    <source>
        <dbReference type="Pfam" id="PF20674"/>
    </source>
</evidence>
<name>A0A1I1Z8Y5_9GAMM</name>